<keyword evidence="2" id="KW-0489">Methyltransferase</keyword>
<accession>X1VQP8</accession>
<dbReference type="GO" id="GO:0015948">
    <property type="term" value="P:methanogenesis"/>
    <property type="evidence" value="ECO:0007669"/>
    <property type="project" value="InterPro"/>
</dbReference>
<comment type="similarity">
    <text evidence="1">Belongs to the trimethylamine methyltransferase family.</text>
</comment>
<organism evidence="4">
    <name type="scientific">marine sediment metagenome</name>
    <dbReference type="NCBI Taxonomy" id="412755"/>
    <lineage>
        <taxon>unclassified sequences</taxon>
        <taxon>metagenomes</taxon>
        <taxon>ecological metagenomes</taxon>
    </lineage>
</organism>
<gene>
    <name evidence="4" type="ORF">S12H4_45746</name>
</gene>
<feature type="non-terminal residue" evidence="4">
    <location>
        <position position="254"/>
    </location>
</feature>
<keyword evidence="3" id="KW-0808">Transferase</keyword>
<comment type="caution">
    <text evidence="4">The sequence shown here is derived from an EMBL/GenBank/DDBJ whole genome shotgun (WGS) entry which is preliminary data.</text>
</comment>
<name>X1VQP8_9ZZZZ</name>
<dbReference type="AlphaFoldDB" id="X1VQP8"/>
<protein>
    <recommendedName>
        <fullName evidence="5">Trimethylamine methyltransferase</fullName>
    </recommendedName>
</protein>
<reference evidence="4" key="1">
    <citation type="journal article" date="2014" name="Front. Microbiol.">
        <title>High frequency of phylogenetically diverse reductive dehalogenase-homologous genes in deep subseafloor sedimentary metagenomes.</title>
        <authorList>
            <person name="Kawai M."/>
            <person name="Futagami T."/>
            <person name="Toyoda A."/>
            <person name="Takaki Y."/>
            <person name="Nishi S."/>
            <person name="Hori S."/>
            <person name="Arai W."/>
            <person name="Tsubouchi T."/>
            <person name="Morono Y."/>
            <person name="Uchiyama I."/>
            <person name="Ito T."/>
            <person name="Fujiyama A."/>
            <person name="Inagaki F."/>
            <person name="Takami H."/>
        </authorList>
    </citation>
    <scope>NUCLEOTIDE SEQUENCE</scope>
    <source>
        <strain evidence="4">Expedition CK06-06</strain>
    </source>
</reference>
<dbReference type="GO" id="GO:0032259">
    <property type="term" value="P:methylation"/>
    <property type="evidence" value="ECO:0007669"/>
    <property type="project" value="UniProtKB-KW"/>
</dbReference>
<evidence type="ECO:0000256" key="3">
    <source>
        <dbReference type="ARBA" id="ARBA00022679"/>
    </source>
</evidence>
<dbReference type="Pfam" id="PF06253">
    <property type="entry name" value="MTTB"/>
    <property type="match status" value="1"/>
</dbReference>
<dbReference type="InterPro" id="IPR010426">
    <property type="entry name" value="MTTB_MeTrfase"/>
</dbReference>
<dbReference type="InterPro" id="IPR038601">
    <property type="entry name" value="MttB-like_sf"/>
</dbReference>
<evidence type="ECO:0008006" key="5">
    <source>
        <dbReference type="Google" id="ProtNLM"/>
    </source>
</evidence>
<dbReference type="EMBL" id="BARW01028320">
    <property type="protein sequence ID" value="GAJ11630.1"/>
    <property type="molecule type" value="Genomic_DNA"/>
</dbReference>
<proteinExistence type="inferred from homology"/>
<evidence type="ECO:0000313" key="4">
    <source>
        <dbReference type="EMBL" id="GAJ11630.1"/>
    </source>
</evidence>
<sequence length="254" mass="27251">MAVMGSEEELRKRPIFCIYNPALSPLQYEEYSTDILLLLGKYGIPVELSSMAIAGGTAPVTLAGTLLLSHAEILAGITVAEIANPGAPIVYRPAPVVMDMSSGVALEATVENAMMAAAGTQLMRETYGIPVNQVAQVTDSLISDGQSMIEKSFNTLLPALAGANILSGAGYVENVYTADPVQLVIDDEIVGMTKRTLRGFEINDDTLGLDALARVGPGGNFLSDDHTLKYFKSEYYKPRIFNRGTREIWQSKGA</sequence>
<evidence type="ECO:0000256" key="2">
    <source>
        <dbReference type="ARBA" id="ARBA00022603"/>
    </source>
</evidence>
<dbReference type="Gene3D" id="3.20.20.480">
    <property type="entry name" value="Trimethylamine methyltransferase-like"/>
    <property type="match status" value="1"/>
</dbReference>
<evidence type="ECO:0000256" key="1">
    <source>
        <dbReference type="ARBA" id="ARBA00007137"/>
    </source>
</evidence>
<dbReference type="GO" id="GO:0008168">
    <property type="term" value="F:methyltransferase activity"/>
    <property type="evidence" value="ECO:0007669"/>
    <property type="project" value="UniProtKB-KW"/>
</dbReference>